<keyword evidence="6" id="KW-1185">Reference proteome</keyword>
<feature type="compositionally biased region" description="Basic and acidic residues" evidence="2">
    <location>
        <begin position="706"/>
        <end position="726"/>
    </location>
</feature>
<dbReference type="HAMAP" id="MF_01972">
    <property type="entry name" value="T23O"/>
    <property type="match status" value="1"/>
</dbReference>
<dbReference type="InterPro" id="IPR036941">
    <property type="entry name" value="Rcpt_L-dom_sf"/>
</dbReference>
<dbReference type="InterPro" id="IPR037217">
    <property type="entry name" value="Trp/Indoleamine_2_3_dOase-like"/>
</dbReference>
<dbReference type="PANTHER" id="PTHR10138">
    <property type="entry name" value="TRYPTOPHAN 2,3-DIOXYGENASE"/>
    <property type="match status" value="1"/>
</dbReference>
<comment type="function">
    <text evidence="1">Heme-dependent dioxygenase that catalyzes the oxidative cleavage of the L-tryptophan (L-Trp) pyrrole ring and converts L-tryptophan to N-formyl-L-kynurenine. Catalyzes the oxidative cleavage of the indole moiety.</text>
</comment>
<feature type="transmembrane region" description="Helical" evidence="3">
    <location>
        <begin position="782"/>
        <end position="805"/>
    </location>
</feature>
<dbReference type="InterPro" id="IPR000494">
    <property type="entry name" value="Rcpt_L-dom"/>
</dbReference>
<sequence length="1344" mass="151965">MVHNFTAAFDLHEEYRCIAAPRKHGRFVYEIIIVFVVSAAMSVNSVEATPPVDKNRPFDDASASCYFQGKYSLYSKIYNIEEFICLNFYGKLELDADMTEVELQNIVTIRGCLIIRGTQIKSANLAQISDLVSDPAYCEYNGLLIYDNPELDVIEFSEEFQPNPSDVSIRMNPLLSKEKIVNAKFELDIGSSETDCSVAEAKSKEQCNTLVGDVTIDDLKDIGPGRIAKVVGRVSVEETAEEDLEVLRSLEITGWGSPALTISRNEKLVDVSALPTVKVIANKPAVNIETNPKICDNVANRKKIEKWLLENDVSMKIDTYCLRSCEARRVSEKFLLELHKHCNVLEGDLVIDNLKELPNDIEKLEQVEEINGRLLVINSPAVHKLTFFKNLKKINNPVSNQYPHSLMIYGNKELDQILFNREFSPKPDEVFIRLNPKLTTDGVEGASFEVNIGASTDCFATLAFKLTQCKRLIGDVNFKELPLDVWERIEEIEGTLSVADSNVEDLDALRGLKIVAWKVPPFVISHNYKLIDIAALLTMQVESKSSPLVMNDNPKICHNIAERKQLEKFLENVRVSVPFSQHCLRSCDGGNISERYLSALNKHCNVIQGNVILHGIEKLPENIRKLEQVEIINGRLLVTDNPAIDNLLFLQNLREINNPELYKPGIVVKNNKKHPLTGLLSLQKVTGSETSTAVTKKVKHSSTKSYSEKTTRKNDRSTSKTKDWTKKTTQTMKRPKTTTKKIPNPVEDKNGNKVRNQTADKGISGNAHRKGKTSSSKKYGKLIWLVIIILLIMAIGAVVAAVVIVRMRRGKQQPKERPGTVVQDAQKKDGGTKNTDAPAMKNSKSSEARALTAFGVVLNVEDEASETRVDGHLGLWYRRAVSLDQLFEEADLSSDFGATVLWHRAALRGGTSGGRTVACFHESGSPLCQSDPSKLEGIRMTCPFNGSRVTFMEMTEDDAQAGTNKVALGQGVTYGQYLQLHKLLDCQKLQSEEQGHRVDDEHLFIIIHQSYELWFKQIIFDIDIVRELLNNTIVDETKTLRIVSGLDRTVRILKLLVDQITILDTMSPLDFVDFRKYLTPASGFQSLQFRLLENKMGVRPDRRIRYNAQHYKNVFLDKNESQTLEESEQNPSLLTLIQNWLERTPGLKQAEVDGEVEEGFWPRYERAVKRYLGDLYEEAMREGLPQNVHDQLLAEYHKTKDSFATILDPKQHAQQILNGTRLLSHDAMKGALMIYFYRDMPRFSQPYQILTYLMDIDSLFTKWRYNHVILVQRMLGSKQGTGGSSGYMYLRSTVSDKYKVFLDLFNLSTWLIPREYIPSLSARMVKTLSEHSNLNTSIMSSESE</sequence>
<dbReference type="Proteomes" id="UP001303046">
    <property type="component" value="Unassembled WGS sequence"/>
</dbReference>
<reference evidence="5 6" key="1">
    <citation type="submission" date="2023-08" db="EMBL/GenBank/DDBJ databases">
        <title>A Necator americanus chromosomal reference genome.</title>
        <authorList>
            <person name="Ilik V."/>
            <person name="Petrzelkova K.J."/>
            <person name="Pardy F."/>
            <person name="Fuh T."/>
            <person name="Niatou-Singa F.S."/>
            <person name="Gouil Q."/>
            <person name="Baker L."/>
            <person name="Ritchie M.E."/>
            <person name="Jex A.R."/>
            <person name="Gazzola D."/>
            <person name="Li H."/>
            <person name="Toshio Fujiwara R."/>
            <person name="Zhan B."/>
            <person name="Aroian R.V."/>
            <person name="Pafco B."/>
            <person name="Schwarz E.M."/>
        </authorList>
    </citation>
    <scope>NUCLEOTIDE SEQUENCE [LARGE SCALE GENOMIC DNA]</scope>
    <source>
        <strain evidence="5 6">Aroian</strain>
        <tissue evidence="5">Whole animal</tissue>
    </source>
</reference>
<evidence type="ECO:0000259" key="4">
    <source>
        <dbReference type="Pfam" id="PF01030"/>
    </source>
</evidence>
<dbReference type="Pfam" id="PF03301">
    <property type="entry name" value="Trp_dioxygenase"/>
    <property type="match status" value="1"/>
</dbReference>
<proteinExistence type="inferred from homology"/>
<comment type="cofactor">
    <cofactor evidence="1">
        <name>heme</name>
        <dbReference type="ChEBI" id="CHEBI:30413"/>
    </cofactor>
    <text evidence="1">Binds 1 heme group per subunit.</text>
</comment>
<evidence type="ECO:0000256" key="3">
    <source>
        <dbReference type="SAM" id="Phobius"/>
    </source>
</evidence>
<dbReference type="Gene3D" id="1.10.287.3810">
    <property type="match status" value="1"/>
</dbReference>
<keyword evidence="1" id="KW-0479">Metal-binding</keyword>
<dbReference type="PANTHER" id="PTHR10138:SF0">
    <property type="entry name" value="TRYPTOPHAN 2,3-DIOXYGENASE"/>
    <property type="match status" value="1"/>
</dbReference>
<feature type="region of interest" description="Disordered" evidence="2">
    <location>
        <begin position="809"/>
        <end position="844"/>
    </location>
</feature>
<evidence type="ECO:0000313" key="6">
    <source>
        <dbReference type="Proteomes" id="UP001303046"/>
    </source>
</evidence>
<keyword evidence="1" id="KW-0223">Dioxygenase</keyword>
<dbReference type="EC" id="1.13.11.11" evidence="1"/>
<dbReference type="SUPFAM" id="SSF140959">
    <property type="entry name" value="Indolic compounds 2,3-dioxygenase-like"/>
    <property type="match status" value="1"/>
</dbReference>
<dbReference type="SUPFAM" id="SSF52058">
    <property type="entry name" value="L domain-like"/>
    <property type="match status" value="5"/>
</dbReference>
<comment type="similarity">
    <text evidence="1">Belongs to the tryptophan 2,3-dioxygenase family.</text>
</comment>
<keyword evidence="3" id="KW-0472">Membrane</keyword>
<dbReference type="InterPro" id="IPR004981">
    <property type="entry name" value="Trp_2_3_dOase"/>
</dbReference>
<evidence type="ECO:0000313" key="5">
    <source>
        <dbReference type="EMBL" id="KAK6743776.1"/>
    </source>
</evidence>
<comment type="caution">
    <text evidence="5">The sequence shown here is derived from an EMBL/GenBank/DDBJ whole genome shotgun (WGS) entry which is preliminary data.</text>
</comment>
<comment type="pathway">
    <text evidence="1">Amino-acid degradation; L-tryptophan degradation via kynurenine pathway; L-kynurenine from L-tryptophan: step 1/2.</text>
</comment>
<comment type="catalytic activity">
    <reaction evidence="1">
        <text>L-tryptophan + O2 = N-formyl-L-kynurenine</text>
        <dbReference type="Rhea" id="RHEA:24536"/>
        <dbReference type="ChEBI" id="CHEBI:15379"/>
        <dbReference type="ChEBI" id="CHEBI:57912"/>
        <dbReference type="ChEBI" id="CHEBI:58629"/>
        <dbReference type="EC" id="1.13.11.11"/>
    </reaction>
</comment>
<evidence type="ECO:0000256" key="2">
    <source>
        <dbReference type="SAM" id="MobiDB-lite"/>
    </source>
</evidence>
<organism evidence="5 6">
    <name type="scientific">Necator americanus</name>
    <name type="common">Human hookworm</name>
    <dbReference type="NCBI Taxonomy" id="51031"/>
    <lineage>
        <taxon>Eukaryota</taxon>
        <taxon>Metazoa</taxon>
        <taxon>Ecdysozoa</taxon>
        <taxon>Nematoda</taxon>
        <taxon>Chromadorea</taxon>
        <taxon>Rhabditida</taxon>
        <taxon>Rhabditina</taxon>
        <taxon>Rhabditomorpha</taxon>
        <taxon>Strongyloidea</taxon>
        <taxon>Ancylostomatidae</taxon>
        <taxon>Bunostominae</taxon>
        <taxon>Necator</taxon>
    </lineage>
</organism>
<feature type="domain" description="Receptor L-domain" evidence="4">
    <location>
        <begin position="341"/>
        <end position="440"/>
    </location>
</feature>
<keyword evidence="1" id="KW-0823">Tryptophan catabolism</keyword>
<feature type="domain" description="Receptor L-domain" evidence="4">
    <location>
        <begin position="483"/>
        <end position="560"/>
    </location>
</feature>
<keyword evidence="1" id="KW-0560">Oxidoreductase</keyword>
<evidence type="ECO:0000256" key="1">
    <source>
        <dbReference type="HAMAP-Rule" id="MF_03020"/>
    </source>
</evidence>
<dbReference type="Pfam" id="PF01030">
    <property type="entry name" value="Recep_L_domain"/>
    <property type="match status" value="3"/>
</dbReference>
<comment type="caution">
    <text evidence="1">Lacks conserved residue(s) required for the propagation of feature annotation.</text>
</comment>
<name>A0ABR1D0X9_NECAM</name>
<dbReference type="Gene3D" id="1.20.58.480">
    <property type="match status" value="1"/>
</dbReference>
<accession>A0ABR1D0X9</accession>
<feature type="region of interest" description="Disordered" evidence="2">
    <location>
        <begin position="690"/>
        <end position="774"/>
    </location>
</feature>
<keyword evidence="1" id="KW-0349">Heme</keyword>
<dbReference type="EMBL" id="JAVFWL010000003">
    <property type="protein sequence ID" value="KAK6743776.1"/>
    <property type="molecule type" value="Genomic_DNA"/>
</dbReference>
<dbReference type="Gene3D" id="3.80.20.20">
    <property type="entry name" value="Receptor L-domain"/>
    <property type="match status" value="4"/>
</dbReference>
<comment type="subunit">
    <text evidence="1">Homotetramer. Dimer of dimers.</text>
</comment>
<feature type="domain" description="Receptor L-domain" evidence="4">
    <location>
        <begin position="603"/>
        <end position="685"/>
    </location>
</feature>
<keyword evidence="1" id="KW-0408">Iron</keyword>
<keyword evidence="3" id="KW-0812">Transmembrane</keyword>
<keyword evidence="3" id="KW-1133">Transmembrane helix</keyword>
<gene>
    <name evidence="5" type="primary">Necator_chrIII.g11598</name>
    <name evidence="5" type="ORF">RB195_010833</name>
</gene>
<protein>
    <recommendedName>
        <fullName evidence="1">Tryptophan 2,3-dioxygenase</fullName>
        <shortName evidence="1">TDO</shortName>
        <ecNumber evidence="1">1.13.11.11</ecNumber>
    </recommendedName>
    <alternativeName>
        <fullName evidence="1">Tryptamin 2,3-dioxygenase</fullName>
    </alternativeName>
    <alternativeName>
        <fullName evidence="1">Tryptophan oxygenase</fullName>
        <shortName evidence="1">TO</shortName>
        <shortName evidence="1">TRPO</shortName>
    </alternativeName>
    <alternativeName>
        <fullName evidence="1">Tryptophan pyrrolase</fullName>
    </alternativeName>
    <alternativeName>
        <fullName evidence="1">Tryptophanase</fullName>
    </alternativeName>
</protein>